<sequence>MSSKRFRLLKRVVHFNDNTELPGSIDRFFKVRPLLSFLNSAFRRTARDNRIGKPPLKSIKEMEKKAVSRGTCDYIMSDDGILAVRWKDNRTVSLLSTDMGVEPM</sequence>
<dbReference type="Pfam" id="PF13843">
    <property type="entry name" value="DDE_Tnp_1_7"/>
    <property type="match status" value="1"/>
</dbReference>
<keyword evidence="3" id="KW-1185">Reference proteome</keyword>
<evidence type="ECO:0000259" key="1">
    <source>
        <dbReference type="Pfam" id="PF13843"/>
    </source>
</evidence>
<comment type="caution">
    <text evidence="2">The sequence shown here is derived from an EMBL/GenBank/DDBJ whole genome shotgun (WGS) entry which is preliminary data.</text>
</comment>
<dbReference type="Proteomes" id="UP000518266">
    <property type="component" value="Unassembled WGS sequence"/>
</dbReference>
<dbReference type="InterPro" id="IPR029526">
    <property type="entry name" value="PGBD"/>
</dbReference>
<proteinExistence type="predicted"/>
<dbReference type="EMBL" id="JAAKFY010000022">
    <property type="protein sequence ID" value="KAF3837702.1"/>
    <property type="molecule type" value="Genomic_DNA"/>
</dbReference>
<dbReference type="GO" id="GO:0043565">
    <property type="term" value="F:sequence-specific DNA binding"/>
    <property type="evidence" value="ECO:0007669"/>
    <property type="project" value="TreeGrafter"/>
</dbReference>
<dbReference type="PANTHER" id="PTHR47055">
    <property type="entry name" value="DDE_TNP_1_7 DOMAIN-CONTAINING PROTEIN"/>
    <property type="match status" value="1"/>
</dbReference>
<dbReference type="InterPro" id="IPR052638">
    <property type="entry name" value="PiggyBac_TE-derived"/>
</dbReference>
<dbReference type="PANTHER" id="PTHR47055:SF3">
    <property type="entry name" value="PHORBOL-ESTER_DAG-TYPE DOMAIN-CONTAINING PROTEIN"/>
    <property type="match status" value="1"/>
</dbReference>
<organism evidence="2 3">
    <name type="scientific">Dissostichus mawsoni</name>
    <name type="common">Antarctic cod</name>
    <dbReference type="NCBI Taxonomy" id="36200"/>
    <lineage>
        <taxon>Eukaryota</taxon>
        <taxon>Metazoa</taxon>
        <taxon>Chordata</taxon>
        <taxon>Craniata</taxon>
        <taxon>Vertebrata</taxon>
        <taxon>Euteleostomi</taxon>
        <taxon>Actinopterygii</taxon>
        <taxon>Neopterygii</taxon>
        <taxon>Teleostei</taxon>
        <taxon>Neoteleostei</taxon>
        <taxon>Acanthomorphata</taxon>
        <taxon>Eupercaria</taxon>
        <taxon>Perciformes</taxon>
        <taxon>Notothenioidei</taxon>
        <taxon>Nototheniidae</taxon>
        <taxon>Dissostichus</taxon>
    </lineage>
</organism>
<reference evidence="2 3" key="1">
    <citation type="submission" date="2020-03" db="EMBL/GenBank/DDBJ databases">
        <title>Dissostichus mawsoni Genome sequencing and assembly.</title>
        <authorList>
            <person name="Park H."/>
        </authorList>
    </citation>
    <scope>NUCLEOTIDE SEQUENCE [LARGE SCALE GENOMIC DNA]</scope>
    <source>
        <strain evidence="2">DM0001</strain>
        <tissue evidence="2">Muscle</tissue>
    </source>
</reference>
<gene>
    <name evidence="2" type="ORF">F7725_009470</name>
</gene>
<evidence type="ECO:0000313" key="2">
    <source>
        <dbReference type="EMBL" id="KAF3837702.1"/>
    </source>
</evidence>
<dbReference type="OrthoDB" id="123207at2759"/>
<protein>
    <recommendedName>
        <fullName evidence="1">PiggyBac transposable element-derived protein domain-containing protein</fullName>
    </recommendedName>
</protein>
<dbReference type="AlphaFoldDB" id="A0A7J5XKU3"/>
<accession>A0A7J5XKU3</accession>
<feature type="domain" description="PiggyBac transposable element-derived protein" evidence="1">
    <location>
        <begin position="1"/>
        <end position="46"/>
    </location>
</feature>
<evidence type="ECO:0000313" key="3">
    <source>
        <dbReference type="Proteomes" id="UP000518266"/>
    </source>
</evidence>
<name>A0A7J5XKU3_DISMA</name>